<keyword evidence="2" id="KW-1185">Reference proteome</keyword>
<comment type="caution">
    <text evidence="1">The sequence shown here is derived from an EMBL/GenBank/DDBJ whole genome shotgun (WGS) entry which is preliminary data.</text>
</comment>
<dbReference type="EMBL" id="LXQA010140893">
    <property type="protein sequence ID" value="MCI24342.1"/>
    <property type="molecule type" value="Genomic_DNA"/>
</dbReference>
<evidence type="ECO:0000313" key="1">
    <source>
        <dbReference type="EMBL" id="MCI24342.1"/>
    </source>
</evidence>
<organism evidence="1 2">
    <name type="scientific">Trifolium medium</name>
    <dbReference type="NCBI Taxonomy" id="97028"/>
    <lineage>
        <taxon>Eukaryota</taxon>
        <taxon>Viridiplantae</taxon>
        <taxon>Streptophyta</taxon>
        <taxon>Embryophyta</taxon>
        <taxon>Tracheophyta</taxon>
        <taxon>Spermatophyta</taxon>
        <taxon>Magnoliopsida</taxon>
        <taxon>eudicotyledons</taxon>
        <taxon>Gunneridae</taxon>
        <taxon>Pentapetalae</taxon>
        <taxon>rosids</taxon>
        <taxon>fabids</taxon>
        <taxon>Fabales</taxon>
        <taxon>Fabaceae</taxon>
        <taxon>Papilionoideae</taxon>
        <taxon>50 kb inversion clade</taxon>
        <taxon>NPAAA clade</taxon>
        <taxon>Hologalegina</taxon>
        <taxon>IRL clade</taxon>
        <taxon>Trifolieae</taxon>
        <taxon>Trifolium</taxon>
    </lineage>
</organism>
<sequence length="39" mass="4260">MRKLKGKESPVVVVVAVLDVRWSFCLPSNGNVEADDATE</sequence>
<accession>A0A392QKG1</accession>
<name>A0A392QKG1_9FABA</name>
<reference evidence="1 2" key="1">
    <citation type="journal article" date="2018" name="Front. Plant Sci.">
        <title>Red Clover (Trifolium pratense) and Zigzag Clover (T. medium) - A Picture of Genomic Similarities and Differences.</title>
        <authorList>
            <person name="Dluhosova J."/>
            <person name="Istvanek J."/>
            <person name="Nedelnik J."/>
            <person name="Repkova J."/>
        </authorList>
    </citation>
    <scope>NUCLEOTIDE SEQUENCE [LARGE SCALE GENOMIC DNA]</scope>
    <source>
        <strain evidence="2">cv. 10/8</strain>
        <tissue evidence="1">Leaf</tissue>
    </source>
</reference>
<proteinExistence type="predicted"/>
<feature type="non-terminal residue" evidence="1">
    <location>
        <position position="39"/>
    </location>
</feature>
<dbReference type="Proteomes" id="UP000265520">
    <property type="component" value="Unassembled WGS sequence"/>
</dbReference>
<protein>
    <submittedName>
        <fullName evidence="1">Uncharacterized protein</fullName>
    </submittedName>
</protein>
<dbReference type="AlphaFoldDB" id="A0A392QKG1"/>
<evidence type="ECO:0000313" key="2">
    <source>
        <dbReference type="Proteomes" id="UP000265520"/>
    </source>
</evidence>